<evidence type="ECO:0000313" key="10">
    <source>
        <dbReference type="EMBL" id="MDA0565323.1"/>
    </source>
</evidence>
<dbReference type="GO" id="GO:0016740">
    <property type="term" value="F:transferase activity"/>
    <property type="evidence" value="ECO:0007669"/>
    <property type="project" value="UniProtKB-KW"/>
</dbReference>
<dbReference type="Pfam" id="PF03734">
    <property type="entry name" value="YkuD"/>
    <property type="match status" value="1"/>
</dbReference>
<feature type="active site" description="Proton donor/acceptor" evidence="6">
    <location>
        <position position="219"/>
    </location>
</feature>
<dbReference type="PROSITE" id="PS52029">
    <property type="entry name" value="LD_TPASE"/>
    <property type="match status" value="1"/>
</dbReference>
<dbReference type="Gene3D" id="2.40.440.10">
    <property type="entry name" value="L,D-transpeptidase catalytic domain-like"/>
    <property type="match status" value="1"/>
</dbReference>
<feature type="domain" description="L,D-TPase catalytic" evidence="9">
    <location>
        <begin position="138"/>
        <end position="259"/>
    </location>
</feature>
<evidence type="ECO:0000256" key="7">
    <source>
        <dbReference type="SAM" id="MobiDB-lite"/>
    </source>
</evidence>
<keyword evidence="5 6" id="KW-0961">Cell wall biogenesis/degradation</keyword>
<dbReference type="CDD" id="cd16913">
    <property type="entry name" value="YkuD_like"/>
    <property type="match status" value="1"/>
</dbReference>
<dbReference type="RefSeq" id="WP_270072595.1">
    <property type="nucleotide sequence ID" value="NZ_JAJAQC010000019.1"/>
</dbReference>
<sequence length="260" mass="27102">MYRLAFAGSDARTGARRLLAPLAAAAVLTALTACQSAPADAPDEGGGANEESAAEAPAEGAATAEIATVVGDEIEIFAEEGGEEVAETLASPNDFGADRAFLVEQNRGEWLEVLLPVRPNGSTGWVRSADVELTGTDFRLEVDPEAFTFTVFDGGEEVRSGPIGTGESETPTPPGRYYFTELLQPSDPDGDYGAYAFGLSGHSETLETFAGGPGQLAVHGTNDPDALGQRISHGCIRVSNDDITWMAENLPIGTPVEILG</sequence>
<dbReference type="GO" id="GO:0018104">
    <property type="term" value="P:peptidoglycan-protein cross-linking"/>
    <property type="evidence" value="ECO:0007669"/>
    <property type="project" value="TreeGrafter"/>
</dbReference>
<dbReference type="GO" id="GO:0071972">
    <property type="term" value="F:peptidoglycan L,D-transpeptidase activity"/>
    <property type="evidence" value="ECO:0007669"/>
    <property type="project" value="TreeGrafter"/>
</dbReference>
<keyword evidence="4 6" id="KW-0573">Peptidoglycan synthesis</keyword>
<keyword evidence="2" id="KW-0808">Transferase</keyword>
<comment type="caution">
    <text evidence="10">The sequence shown here is derived from an EMBL/GenBank/DDBJ whole genome shotgun (WGS) entry which is preliminary data.</text>
</comment>
<dbReference type="InterPro" id="IPR005490">
    <property type="entry name" value="LD_TPept_cat_dom"/>
</dbReference>
<feature type="signal peptide" evidence="8">
    <location>
        <begin position="1"/>
        <end position="39"/>
    </location>
</feature>
<proteinExistence type="predicted"/>
<organism evidence="10 11">
    <name type="scientific">Streptomonospora mangrovi</name>
    <dbReference type="NCBI Taxonomy" id="2883123"/>
    <lineage>
        <taxon>Bacteria</taxon>
        <taxon>Bacillati</taxon>
        <taxon>Actinomycetota</taxon>
        <taxon>Actinomycetes</taxon>
        <taxon>Streptosporangiales</taxon>
        <taxon>Nocardiopsidaceae</taxon>
        <taxon>Streptomonospora</taxon>
    </lineage>
</organism>
<dbReference type="InterPro" id="IPR050979">
    <property type="entry name" value="LD-transpeptidase"/>
</dbReference>
<name>A0A9X3NNE3_9ACTN</name>
<dbReference type="PANTHER" id="PTHR30582:SF2">
    <property type="entry name" value="L,D-TRANSPEPTIDASE YCIB-RELATED"/>
    <property type="match status" value="1"/>
</dbReference>
<evidence type="ECO:0000256" key="4">
    <source>
        <dbReference type="ARBA" id="ARBA00022984"/>
    </source>
</evidence>
<evidence type="ECO:0000256" key="3">
    <source>
        <dbReference type="ARBA" id="ARBA00022960"/>
    </source>
</evidence>
<evidence type="ECO:0000256" key="8">
    <source>
        <dbReference type="SAM" id="SignalP"/>
    </source>
</evidence>
<dbReference type="AlphaFoldDB" id="A0A9X3NNE3"/>
<dbReference type="SUPFAM" id="SSF141523">
    <property type="entry name" value="L,D-transpeptidase catalytic domain-like"/>
    <property type="match status" value="1"/>
</dbReference>
<dbReference type="EMBL" id="JAJAQC010000019">
    <property type="protein sequence ID" value="MDA0565323.1"/>
    <property type="molecule type" value="Genomic_DNA"/>
</dbReference>
<dbReference type="GO" id="GO:0071555">
    <property type="term" value="P:cell wall organization"/>
    <property type="evidence" value="ECO:0007669"/>
    <property type="project" value="UniProtKB-UniRule"/>
</dbReference>
<accession>A0A9X3NNE3</accession>
<feature type="active site" description="Nucleophile" evidence="6">
    <location>
        <position position="235"/>
    </location>
</feature>
<feature type="compositionally biased region" description="Low complexity" evidence="7">
    <location>
        <begin position="49"/>
        <end position="61"/>
    </location>
</feature>
<dbReference type="PANTHER" id="PTHR30582">
    <property type="entry name" value="L,D-TRANSPEPTIDASE"/>
    <property type="match status" value="1"/>
</dbReference>
<dbReference type="PROSITE" id="PS51257">
    <property type="entry name" value="PROKAR_LIPOPROTEIN"/>
    <property type="match status" value="1"/>
</dbReference>
<dbReference type="GO" id="GO:0005576">
    <property type="term" value="C:extracellular region"/>
    <property type="evidence" value="ECO:0007669"/>
    <property type="project" value="TreeGrafter"/>
</dbReference>
<gene>
    <name evidence="10" type="ORF">LG943_13510</name>
</gene>
<keyword evidence="11" id="KW-1185">Reference proteome</keyword>
<evidence type="ECO:0000256" key="6">
    <source>
        <dbReference type="PROSITE-ProRule" id="PRU01373"/>
    </source>
</evidence>
<dbReference type="InterPro" id="IPR038063">
    <property type="entry name" value="Transpep_catalytic_dom"/>
</dbReference>
<evidence type="ECO:0000256" key="2">
    <source>
        <dbReference type="ARBA" id="ARBA00022679"/>
    </source>
</evidence>
<feature type="region of interest" description="Disordered" evidence="7">
    <location>
        <begin position="37"/>
        <end position="61"/>
    </location>
</feature>
<dbReference type="Proteomes" id="UP001140076">
    <property type="component" value="Unassembled WGS sequence"/>
</dbReference>
<feature type="chain" id="PRO_5040722609" evidence="8">
    <location>
        <begin position="40"/>
        <end position="260"/>
    </location>
</feature>
<protein>
    <submittedName>
        <fullName evidence="10">L,D-transpeptidase</fullName>
    </submittedName>
</protein>
<keyword evidence="8" id="KW-0732">Signal</keyword>
<evidence type="ECO:0000256" key="5">
    <source>
        <dbReference type="ARBA" id="ARBA00023316"/>
    </source>
</evidence>
<reference evidence="10" key="1">
    <citation type="submission" date="2021-10" db="EMBL/GenBank/DDBJ databases">
        <title>Streptomonospora sp. nov., isolated from mangrove soil.</title>
        <authorList>
            <person name="Chen X."/>
            <person name="Ge X."/>
            <person name="Liu W."/>
        </authorList>
    </citation>
    <scope>NUCLEOTIDE SEQUENCE</scope>
    <source>
        <strain evidence="10">S1-112</strain>
    </source>
</reference>
<comment type="pathway">
    <text evidence="1 6">Cell wall biogenesis; peptidoglycan biosynthesis.</text>
</comment>
<evidence type="ECO:0000259" key="9">
    <source>
        <dbReference type="PROSITE" id="PS52029"/>
    </source>
</evidence>
<dbReference type="GO" id="GO:0008360">
    <property type="term" value="P:regulation of cell shape"/>
    <property type="evidence" value="ECO:0007669"/>
    <property type="project" value="UniProtKB-UniRule"/>
</dbReference>
<keyword evidence="3 6" id="KW-0133">Cell shape</keyword>
<evidence type="ECO:0000256" key="1">
    <source>
        <dbReference type="ARBA" id="ARBA00004752"/>
    </source>
</evidence>
<evidence type="ECO:0000313" key="11">
    <source>
        <dbReference type="Proteomes" id="UP001140076"/>
    </source>
</evidence>